<reference evidence="1" key="1">
    <citation type="journal article" date="2015" name="Nature">
        <title>Complex archaea that bridge the gap between prokaryotes and eukaryotes.</title>
        <authorList>
            <person name="Spang A."/>
            <person name="Saw J.H."/>
            <person name="Jorgensen S.L."/>
            <person name="Zaremba-Niedzwiedzka K."/>
            <person name="Martijn J."/>
            <person name="Lind A.E."/>
            <person name="van Eijk R."/>
            <person name="Schleper C."/>
            <person name="Guy L."/>
            <person name="Ettema T.J."/>
        </authorList>
    </citation>
    <scope>NUCLEOTIDE SEQUENCE</scope>
</reference>
<dbReference type="EMBL" id="LAZR01002800">
    <property type="protein sequence ID" value="KKN25481.1"/>
    <property type="molecule type" value="Genomic_DNA"/>
</dbReference>
<dbReference type="AlphaFoldDB" id="A0A0F9RKI8"/>
<name>A0A0F9RKI8_9ZZZZ</name>
<protein>
    <submittedName>
        <fullName evidence="1">Uncharacterized protein</fullName>
    </submittedName>
</protein>
<organism evidence="1">
    <name type="scientific">marine sediment metagenome</name>
    <dbReference type="NCBI Taxonomy" id="412755"/>
    <lineage>
        <taxon>unclassified sequences</taxon>
        <taxon>metagenomes</taxon>
        <taxon>ecological metagenomes</taxon>
    </lineage>
</organism>
<evidence type="ECO:0000313" key="1">
    <source>
        <dbReference type="EMBL" id="KKN25481.1"/>
    </source>
</evidence>
<proteinExistence type="predicted"/>
<sequence length="55" mass="6143">MAIRTEQQAVITCDSCGNNWVEADYTQDKAKKAARKEGWSIGKYTTCPECIEATK</sequence>
<gene>
    <name evidence="1" type="ORF">LCGC14_0884460</name>
</gene>
<accession>A0A0F9RKI8</accession>
<comment type="caution">
    <text evidence="1">The sequence shown here is derived from an EMBL/GenBank/DDBJ whole genome shotgun (WGS) entry which is preliminary data.</text>
</comment>